<reference evidence="2" key="1">
    <citation type="submission" date="2016-06" db="EMBL/GenBank/DDBJ databases">
        <title>Parallel loss of symbiosis genes in relatives of nitrogen-fixing non-legume Parasponia.</title>
        <authorList>
            <person name="Van Velzen R."/>
            <person name="Holmer R."/>
            <person name="Bu F."/>
            <person name="Rutten L."/>
            <person name="Van Zeijl A."/>
            <person name="Liu W."/>
            <person name="Santuari L."/>
            <person name="Cao Q."/>
            <person name="Sharma T."/>
            <person name="Shen D."/>
            <person name="Roswanjaya Y."/>
            <person name="Wardhani T."/>
            <person name="Kalhor M.S."/>
            <person name="Jansen J."/>
            <person name="Van den Hoogen J."/>
            <person name="Gungor B."/>
            <person name="Hartog M."/>
            <person name="Hontelez J."/>
            <person name="Verver J."/>
            <person name="Yang W.-C."/>
            <person name="Schijlen E."/>
            <person name="Repin R."/>
            <person name="Schilthuizen M."/>
            <person name="Schranz E."/>
            <person name="Heidstra R."/>
            <person name="Miyata K."/>
            <person name="Fedorova E."/>
            <person name="Kohlen W."/>
            <person name="Bisseling T."/>
            <person name="Smit S."/>
            <person name="Geurts R."/>
        </authorList>
    </citation>
    <scope>NUCLEOTIDE SEQUENCE [LARGE SCALE GENOMIC DNA]</scope>
    <source>
        <strain evidence="2">cv. WU1-14</strain>
    </source>
</reference>
<evidence type="ECO:0000313" key="2">
    <source>
        <dbReference type="Proteomes" id="UP000237105"/>
    </source>
</evidence>
<protein>
    <submittedName>
        <fullName evidence="1">Uncharacterized protein</fullName>
    </submittedName>
</protein>
<comment type="caution">
    <text evidence="1">The sequence shown here is derived from an EMBL/GenBank/DDBJ whole genome shotgun (WGS) entry which is preliminary data.</text>
</comment>
<keyword evidence="2" id="KW-1185">Reference proteome</keyword>
<proteinExistence type="predicted"/>
<dbReference type="AlphaFoldDB" id="A0A2P5E160"/>
<accession>A0A2P5E160</accession>
<evidence type="ECO:0000313" key="1">
    <source>
        <dbReference type="EMBL" id="PON79290.1"/>
    </source>
</evidence>
<name>A0A2P5E160_PARAD</name>
<dbReference type="Proteomes" id="UP000237105">
    <property type="component" value="Unassembled WGS sequence"/>
</dbReference>
<dbReference type="EMBL" id="JXTB01000005">
    <property type="protein sequence ID" value="PON79290.1"/>
    <property type="molecule type" value="Genomic_DNA"/>
</dbReference>
<gene>
    <name evidence="1" type="ORF">PanWU01x14_014060</name>
</gene>
<organism evidence="1 2">
    <name type="scientific">Parasponia andersonii</name>
    <name type="common">Sponia andersonii</name>
    <dbReference type="NCBI Taxonomy" id="3476"/>
    <lineage>
        <taxon>Eukaryota</taxon>
        <taxon>Viridiplantae</taxon>
        <taxon>Streptophyta</taxon>
        <taxon>Embryophyta</taxon>
        <taxon>Tracheophyta</taxon>
        <taxon>Spermatophyta</taxon>
        <taxon>Magnoliopsida</taxon>
        <taxon>eudicotyledons</taxon>
        <taxon>Gunneridae</taxon>
        <taxon>Pentapetalae</taxon>
        <taxon>rosids</taxon>
        <taxon>fabids</taxon>
        <taxon>Rosales</taxon>
        <taxon>Cannabaceae</taxon>
        <taxon>Parasponia</taxon>
    </lineage>
</organism>
<sequence>MSQAKYRRQKKADASKSEALPIARCMNQSTSFIRNKANLAVLLTITRSSLFGGKDECSELDRVGYTGSKLWNRKVTERKLVFSSAIRH</sequence>